<protein>
    <submittedName>
        <fullName evidence="2">Uncharacterized protein</fullName>
    </submittedName>
</protein>
<keyword evidence="3" id="KW-1185">Reference proteome</keyword>
<gene>
    <name evidence="2" type="ORF">LVJ77_09805</name>
</gene>
<dbReference type="KEGG" id="ckh:LVJ77_09805"/>
<evidence type="ECO:0000313" key="2">
    <source>
        <dbReference type="EMBL" id="UOP04546.2"/>
    </source>
</evidence>
<feature type="chain" id="PRO_5044859668" evidence="1">
    <location>
        <begin position="28"/>
        <end position="170"/>
    </location>
</feature>
<proteinExistence type="predicted"/>
<reference evidence="2" key="1">
    <citation type="journal article" date="2022" name="Res Sq">
        <title>Evolution of multicellular longitudinally dividing oral cavity symbionts (Neisseriaceae).</title>
        <authorList>
            <person name="Nyongesa S."/>
            <person name="Weber P."/>
            <person name="Bernet E."/>
            <person name="Pullido F."/>
            <person name="Nieckarz M."/>
            <person name="Delaby M."/>
            <person name="Nieves C."/>
            <person name="Viehboeck T."/>
            <person name="Krause N."/>
            <person name="Rivera-Millot A."/>
            <person name="Nakamura A."/>
            <person name="Vischer N."/>
            <person name="VanNieuwenhze M."/>
            <person name="Brun Y."/>
            <person name="Cava F."/>
            <person name="Bulgheresi S."/>
            <person name="Veyrier F."/>
        </authorList>
    </citation>
    <scope>NUCLEOTIDE SEQUENCE</scope>
    <source>
        <strain evidence="2">17694</strain>
    </source>
</reference>
<feature type="signal peptide" evidence="1">
    <location>
        <begin position="1"/>
        <end position="27"/>
    </location>
</feature>
<evidence type="ECO:0000256" key="1">
    <source>
        <dbReference type="SAM" id="SignalP"/>
    </source>
</evidence>
<dbReference type="AlphaFoldDB" id="A0A8T9MVQ2"/>
<reference evidence="2" key="2">
    <citation type="submission" date="2024-09" db="EMBL/GenBank/DDBJ databases">
        <authorList>
            <person name="Veyrier F.J."/>
        </authorList>
    </citation>
    <scope>NUCLEOTIDE SEQUENCE</scope>
    <source>
        <strain evidence="2">17694</strain>
    </source>
</reference>
<sequence>MHNKTIVVCFVCCSSMLSGWLSQTSQAKNTLPYKQVAMKIQEDKDAFGQFRYLGQAHCLDKQYHFVDNQIFQQSYIGLYNLMHPLPRLFDSKKLIAVYDDFEHKHAIRFEGFDVIEQCRQQYDLEAVRQVYIEAVSNHKNYYSPDEEDMEGHMVDYLKSGQLNVCRFTDC</sequence>
<dbReference type="EMBL" id="CP091521">
    <property type="protein sequence ID" value="UOP04546.2"/>
    <property type="molecule type" value="Genomic_DNA"/>
</dbReference>
<name>A0A8T9MVQ2_9NEIS</name>
<keyword evidence="1" id="KW-0732">Signal</keyword>
<dbReference type="RefSeq" id="WP_156900819.1">
    <property type="nucleotide sequence ID" value="NZ_CP091521.1"/>
</dbReference>
<accession>A0A8T9MVQ2</accession>
<evidence type="ECO:0000313" key="3">
    <source>
        <dbReference type="Proteomes" id="UP000831534"/>
    </source>
</evidence>
<dbReference type="Proteomes" id="UP000831534">
    <property type="component" value="Chromosome"/>
</dbReference>
<organism evidence="2 3">
    <name type="scientific">Conchiformibius kuhniae</name>
    <dbReference type="NCBI Taxonomy" id="211502"/>
    <lineage>
        <taxon>Bacteria</taxon>
        <taxon>Pseudomonadati</taxon>
        <taxon>Pseudomonadota</taxon>
        <taxon>Betaproteobacteria</taxon>
        <taxon>Neisseriales</taxon>
        <taxon>Neisseriaceae</taxon>
        <taxon>Conchiformibius</taxon>
    </lineage>
</organism>